<keyword evidence="19" id="KW-1185">Reference proteome</keyword>
<dbReference type="GO" id="GO:0000155">
    <property type="term" value="F:phosphorelay sensor kinase activity"/>
    <property type="evidence" value="ECO:0007669"/>
    <property type="project" value="InterPro"/>
</dbReference>
<dbReference type="SUPFAM" id="SSF158472">
    <property type="entry name" value="HAMP domain-like"/>
    <property type="match status" value="1"/>
</dbReference>
<dbReference type="Proteomes" id="UP000243524">
    <property type="component" value="Unassembled WGS sequence"/>
</dbReference>
<evidence type="ECO:0000256" key="9">
    <source>
        <dbReference type="ARBA" id="ARBA00022777"/>
    </source>
</evidence>
<dbReference type="SMART" id="SM00304">
    <property type="entry name" value="HAMP"/>
    <property type="match status" value="1"/>
</dbReference>
<evidence type="ECO:0000256" key="10">
    <source>
        <dbReference type="ARBA" id="ARBA00022840"/>
    </source>
</evidence>
<keyword evidence="10" id="KW-0067">ATP-binding</keyword>
<reference evidence="18 19" key="1">
    <citation type="submission" date="2017-06" db="EMBL/GenBank/DDBJ databases">
        <title>the draft geome sequence of Illustriluteabacillus marina B3227.</title>
        <authorList>
            <person name="He R.-H."/>
            <person name="Du Z.-J."/>
        </authorList>
    </citation>
    <scope>NUCLEOTIDE SEQUENCE [LARGE SCALE GENOMIC DNA]</scope>
    <source>
        <strain evidence="18 19">B3227</strain>
    </source>
</reference>
<keyword evidence="6" id="KW-0808">Transferase</keyword>
<evidence type="ECO:0000313" key="18">
    <source>
        <dbReference type="EMBL" id="PKR76808.1"/>
    </source>
</evidence>
<evidence type="ECO:0000259" key="17">
    <source>
        <dbReference type="PROSITE" id="PS50885"/>
    </source>
</evidence>
<evidence type="ECO:0000313" key="19">
    <source>
        <dbReference type="Proteomes" id="UP000243524"/>
    </source>
</evidence>
<dbReference type="InterPro" id="IPR003660">
    <property type="entry name" value="HAMP_dom"/>
</dbReference>
<feature type="domain" description="HAMP" evidence="17">
    <location>
        <begin position="160"/>
        <end position="212"/>
    </location>
</feature>
<keyword evidence="11 15" id="KW-1133">Transmembrane helix</keyword>
<dbReference type="EC" id="2.7.13.3" evidence="3"/>
<evidence type="ECO:0000256" key="4">
    <source>
        <dbReference type="ARBA" id="ARBA00022475"/>
    </source>
</evidence>
<evidence type="ECO:0000256" key="2">
    <source>
        <dbReference type="ARBA" id="ARBA00004651"/>
    </source>
</evidence>
<evidence type="ECO:0000256" key="11">
    <source>
        <dbReference type="ARBA" id="ARBA00022989"/>
    </source>
</evidence>
<dbReference type="RefSeq" id="WP_101332558.1">
    <property type="nucleotide sequence ID" value="NZ_PJNH01000004.1"/>
</dbReference>
<keyword evidence="13 15" id="KW-0472">Membrane</keyword>
<dbReference type="PROSITE" id="PS50885">
    <property type="entry name" value="HAMP"/>
    <property type="match status" value="1"/>
</dbReference>
<dbReference type="GO" id="GO:0005524">
    <property type="term" value="F:ATP binding"/>
    <property type="evidence" value="ECO:0007669"/>
    <property type="project" value="UniProtKB-KW"/>
</dbReference>
<feature type="domain" description="Histidine kinase" evidence="16">
    <location>
        <begin position="227"/>
        <end position="444"/>
    </location>
</feature>
<keyword evidence="14" id="KW-0175">Coiled coil</keyword>
<dbReference type="CDD" id="cd06225">
    <property type="entry name" value="HAMP"/>
    <property type="match status" value="1"/>
</dbReference>
<dbReference type="PANTHER" id="PTHR45528">
    <property type="entry name" value="SENSOR HISTIDINE KINASE CPXA"/>
    <property type="match status" value="1"/>
</dbReference>
<comment type="subcellular location">
    <subcellularLocation>
        <location evidence="2">Cell membrane</location>
        <topology evidence="2">Multi-pass membrane protein</topology>
    </subcellularLocation>
</comment>
<evidence type="ECO:0000256" key="5">
    <source>
        <dbReference type="ARBA" id="ARBA00022553"/>
    </source>
</evidence>
<dbReference type="InterPro" id="IPR050398">
    <property type="entry name" value="HssS/ArlS-like"/>
</dbReference>
<dbReference type="Pfam" id="PF02518">
    <property type="entry name" value="HATPase_c"/>
    <property type="match status" value="1"/>
</dbReference>
<dbReference type="SMART" id="SM00387">
    <property type="entry name" value="HATPase_c"/>
    <property type="match status" value="1"/>
</dbReference>
<dbReference type="Gene3D" id="3.30.565.10">
    <property type="entry name" value="Histidine kinase-like ATPase, C-terminal domain"/>
    <property type="match status" value="1"/>
</dbReference>
<accession>A0A2I0QR55</accession>
<dbReference type="InterPro" id="IPR005467">
    <property type="entry name" value="His_kinase_dom"/>
</dbReference>
<dbReference type="FunFam" id="1.10.287.130:FF:000001">
    <property type="entry name" value="Two-component sensor histidine kinase"/>
    <property type="match status" value="1"/>
</dbReference>
<dbReference type="Pfam" id="PF00512">
    <property type="entry name" value="HisKA"/>
    <property type="match status" value="1"/>
</dbReference>
<evidence type="ECO:0000256" key="7">
    <source>
        <dbReference type="ARBA" id="ARBA00022692"/>
    </source>
</evidence>
<evidence type="ECO:0000256" key="15">
    <source>
        <dbReference type="SAM" id="Phobius"/>
    </source>
</evidence>
<dbReference type="SUPFAM" id="SSF55874">
    <property type="entry name" value="ATPase domain of HSP90 chaperone/DNA topoisomerase II/histidine kinase"/>
    <property type="match status" value="1"/>
</dbReference>
<dbReference type="InterPro" id="IPR003661">
    <property type="entry name" value="HisK_dim/P_dom"/>
</dbReference>
<keyword evidence="4" id="KW-1003">Cell membrane</keyword>
<evidence type="ECO:0000256" key="13">
    <source>
        <dbReference type="ARBA" id="ARBA00023136"/>
    </source>
</evidence>
<dbReference type="Gene3D" id="6.10.340.10">
    <property type="match status" value="1"/>
</dbReference>
<keyword evidence="9 18" id="KW-0418">Kinase</keyword>
<dbReference type="EMBL" id="PJNH01000004">
    <property type="protein sequence ID" value="PKR76808.1"/>
    <property type="molecule type" value="Genomic_DNA"/>
</dbReference>
<keyword evidence="12" id="KW-0902">Two-component regulatory system</keyword>
<dbReference type="SMART" id="SM00388">
    <property type="entry name" value="HisKA"/>
    <property type="match status" value="1"/>
</dbReference>
<dbReference type="CDD" id="cd00082">
    <property type="entry name" value="HisKA"/>
    <property type="match status" value="1"/>
</dbReference>
<evidence type="ECO:0000256" key="3">
    <source>
        <dbReference type="ARBA" id="ARBA00012438"/>
    </source>
</evidence>
<evidence type="ECO:0000256" key="12">
    <source>
        <dbReference type="ARBA" id="ARBA00023012"/>
    </source>
</evidence>
<keyword evidence="8" id="KW-0547">Nucleotide-binding</keyword>
<keyword evidence="7 15" id="KW-0812">Transmembrane</keyword>
<dbReference type="InterPro" id="IPR003594">
    <property type="entry name" value="HATPase_dom"/>
</dbReference>
<proteinExistence type="predicted"/>
<evidence type="ECO:0000256" key="8">
    <source>
        <dbReference type="ARBA" id="ARBA00022741"/>
    </source>
</evidence>
<dbReference type="PRINTS" id="PR00344">
    <property type="entry name" value="BCTRLSENSOR"/>
</dbReference>
<organism evidence="18 19">
    <name type="scientific">Halalkalibacillus sediminis</name>
    <dbReference type="NCBI Taxonomy" id="2018042"/>
    <lineage>
        <taxon>Bacteria</taxon>
        <taxon>Bacillati</taxon>
        <taxon>Bacillota</taxon>
        <taxon>Bacilli</taxon>
        <taxon>Bacillales</taxon>
        <taxon>Bacillaceae</taxon>
        <taxon>Halalkalibacillus</taxon>
    </lineage>
</organism>
<dbReference type="InterPro" id="IPR004358">
    <property type="entry name" value="Sig_transdc_His_kin-like_C"/>
</dbReference>
<dbReference type="GO" id="GO:0005886">
    <property type="term" value="C:plasma membrane"/>
    <property type="evidence" value="ECO:0007669"/>
    <property type="project" value="UniProtKB-SubCell"/>
</dbReference>
<comment type="catalytic activity">
    <reaction evidence="1">
        <text>ATP + protein L-histidine = ADP + protein N-phospho-L-histidine.</text>
        <dbReference type="EC" id="2.7.13.3"/>
    </reaction>
</comment>
<evidence type="ECO:0000256" key="6">
    <source>
        <dbReference type="ARBA" id="ARBA00022679"/>
    </source>
</evidence>
<evidence type="ECO:0000256" key="14">
    <source>
        <dbReference type="SAM" id="Coils"/>
    </source>
</evidence>
<dbReference type="AlphaFoldDB" id="A0A2I0QR55"/>
<name>A0A2I0QR55_9BACI</name>
<dbReference type="PROSITE" id="PS50109">
    <property type="entry name" value="HIS_KIN"/>
    <property type="match status" value="1"/>
</dbReference>
<evidence type="ECO:0000259" key="16">
    <source>
        <dbReference type="PROSITE" id="PS50109"/>
    </source>
</evidence>
<dbReference type="InterPro" id="IPR036890">
    <property type="entry name" value="HATPase_C_sf"/>
</dbReference>
<dbReference type="OrthoDB" id="9780718at2"/>
<dbReference type="PANTHER" id="PTHR45528:SF1">
    <property type="entry name" value="SENSOR HISTIDINE KINASE CPXA"/>
    <property type="match status" value="1"/>
</dbReference>
<gene>
    <name evidence="18" type="ORF">CEY16_13405</name>
</gene>
<evidence type="ECO:0000256" key="1">
    <source>
        <dbReference type="ARBA" id="ARBA00000085"/>
    </source>
</evidence>
<feature type="coiled-coil region" evidence="14">
    <location>
        <begin position="200"/>
        <end position="227"/>
    </location>
</feature>
<dbReference type="FunFam" id="3.30.565.10:FF:000006">
    <property type="entry name" value="Sensor histidine kinase WalK"/>
    <property type="match status" value="1"/>
</dbReference>
<dbReference type="InterPro" id="IPR036097">
    <property type="entry name" value="HisK_dim/P_sf"/>
</dbReference>
<comment type="caution">
    <text evidence="18">The sequence shown here is derived from an EMBL/GenBank/DDBJ whole genome shotgun (WGS) entry which is preliminary data.</text>
</comment>
<dbReference type="CDD" id="cd00075">
    <property type="entry name" value="HATPase"/>
    <property type="match status" value="1"/>
</dbReference>
<dbReference type="SUPFAM" id="SSF47384">
    <property type="entry name" value="Homodimeric domain of signal transducing histidine kinase"/>
    <property type="match status" value="1"/>
</dbReference>
<keyword evidence="5" id="KW-0597">Phosphoprotein</keyword>
<feature type="transmembrane region" description="Helical" evidence="15">
    <location>
        <begin position="136"/>
        <end position="159"/>
    </location>
</feature>
<sequence>MGKLKTRLILAFLSIILLPILTTGATLALQSSNIEAQEERVSQSHQQVEEWVNQELAENEISHVDFNGAVREYSTDIVIKNTNEEVIYQSSDEEFSEGSMENLPPHSFSVTAGDGTTYNVEVRSQIDLTQQILQSIFISLGVGLVTLILLITLWTWYIARTILLPLREIYIATEEVKEGNLDYPLQYKKKDEIGRFVGGFNNMRLHLKQLREEQQQYEDSRKQLIASISHDLRTPLASIKGYVEGLQDGVADTEEKQQKYYQVINRKTDQLDRLIEDLFKFSKMELQQFPVNQKLIDSRDFLKDVLEEIETEMDKKDTHLIVQQPIPSVTLSIDPDRIVQVITNITENAIRYGAEHLTVSVEINENGEYQISFQDDGSGIGENELDKIFDQFYRGEKSRSRELGGSGLGLSIAQSIMNQHSGRIEVQSKHGQGSTFIVILPIKGNS</sequence>
<dbReference type="Gene3D" id="1.10.287.130">
    <property type="match status" value="1"/>
</dbReference>
<protein>
    <recommendedName>
        <fullName evidence="3">histidine kinase</fullName>
        <ecNumber evidence="3">2.7.13.3</ecNumber>
    </recommendedName>
</protein>
<dbReference type="Pfam" id="PF00672">
    <property type="entry name" value="HAMP"/>
    <property type="match status" value="1"/>
</dbReference>